<keyword evidence="2" id="KW-1185">Reference proteome</keyword>
<dbReference type="AlphaFoldDB" id="A0A2L2TT41"/>
<proteinExistence type="predicted"/>
<dbReference type="EMBL" id="LN649231">
    <property type="protein sequence ID" value="CEI68627.1"/>
    <property type="molecule type" value="Genomic_DNA"/>
</dbReference>
<sequence>MYTSICFFYRLQPEKGYIQYVQCPPCARASTKLHCIQCFELQTTKHHGIVSPETENLTPSSDIALNIDTPKSIYNHLFHRQKLVHSSQAT</sequence>
<organism evidence="1 2">
    <name type="scientific">Fusarium venenatum</name>
    <dbReference type="NCBI Taxonomy" id="56646"/>
    <lineage>
        <taxon>Eukaryota</taxon>
        <taxon>Fungi</taxon>
        <taxon>Dikarya</taxon>
        <taxon>Ascomycota</taxon>
        <taxon>Pezizomycotina</taxon>
        <taxon>Sordariomycetes</taxon>
        <taxon>Hypocreomycetidae</taxon>
        <taxon>Hypocreales</taxon>
        <taxon>Nectriaceae</taxon>
        <taxon>Fusarium</taxon>
    </lineage>
</organism>
<accession>A0A2L2TT41</accession>
<evidence type="ECO:0000313" key="1">
    <source>
        <dbReference type="EMBL" id="CEI68627.1"/>
    </source>
</evidence>
<dbReference type="STRING" id="56646.A0A2L2TT41"/>
<name>A0A2L2TT41_9HYPO</name>
<protein>
    <submittedName>
        <fullName evidence="1">Uncharacterized protein</fullName>
    </submittedName>
</protein>
<evidence type="ECO:0000313" key="2">
    <source>
        <dbReference type="Proteomes" id="UP000245910"/>
    </source>
</evidence>
<dbReference type="Proteomes" id="UP000245910">
    <property type="component" value="Chromosome III"/>
</dbReference>
<reference evidence="2" key="1">
    <citation type="submission" date="2014-10" db="EMBL/GenBank/DDBJ databases">
        <authorList>
            <person name="King R."/>
        </authorList>
    </citation>
    <scope>NUCLEOTIDE SEQUENCE [LARGE SCALE GENOMIC DNA]</scope>
    <source>
        <strain evidence="2">A3/5</strain>
    </source>
</reference>